<evidence type="ECO:0000313" key="3">
    <source>
        <dbReference type="EMBL" id="MCM2390505.1"/>
    </source>
</evidence>
<gene>
    <name evidence="3" type="ORF">NBG84_19765</name>
</gene>
<dbReference type="PROSITE" id="PS50995">
    <property type="entry name" value="HTH_MARR_2"/>
    <property type="match status" value="1"/>
</dbReference>
<organism evidence="3 4">
    <name type="scientific">Streptomyces albipurpureus</name>
    <dbReference type="NCBI Taxonomy" id="2897419"/>
    <lineage>
        <taxon>Bacteria</taxon>
        <taxon>Bacillati</taxon>
        <taxon>Actinomycetota</taxon>
        <taxon>Actinomycetes</taxon>
        <taxon>Kitasatosporales</taxon>
        <taxon>Streptomycetaceae</taxon>
        <taxon>Streptomyces</taxon>
    </lineage>
</organism>
<proteinExistence type="predicted"/>
<dbReference type="RefSeq" id="WP_250920847.1">
    <property type="nucleotide sequence ID" value="NZ_JAMQAW010000025.1"/>
</dbReference>
<dbReference type="Pfam" id="PF12802">
    <property type="entry name" value="MarR_2"/>
    <property type="match status" value="1"/>
</dbReference>
<dbReference type="InterPro" id="IPR000835">
    <property type="entry name" value="HTH_MarR-typ"/>
</dbReference>
<feature type="domain" description="HTH marR-type" evidence="2">
    <location>
        <begin position="36"/>
        <end position="174"/>
    </location>
</feature>
<dbReference type="InterPro" id="IPR036390">
    <property type="entry name" value="WH_DNA-bd_sf"/>
</dbReference>
<dbReference type="PANTHER" id="PTHR33164">
    <property type="entry name" value="TRANSCRIPTIONAL REGULATOR, MARR FAMILY"/>
    <property type="match status" value="1"/>
</dbReference>
<evidence type="ECO:0000313" key="4">
    <source>
        <dbReference type="Proteomes" id="UP001431429"/>
    </source>
</evidence>
<accession>A0ABT0USA5</accession>
<dbReference type="SMART" id="SM00347">
    <property type="entry name" value="HTH_MARR"/>
    <property type="match status" value="1"/>
</dbReference>
<reference evidence="3" key="1">
    <citation type="submission" date="2022-06" db="EMBL/GenBank/DDBJ databases">
        <title>Genome public.</title>
        <authorList>
            <person name="Sun Q."/>
        </authorList>
    </citation>
    <scope>NUCLEOTIDE SEQUENCE</scope>
    <source>
        <strain evidence="3">CWNU-1</strain>
    </source>
</reference>
<dbReference type="Proteomes" id="UP001431429">
    <property type="component" value="Unassembled WGS sequence"/>
</dbReference>
<dbReference type="PRINTS" id="PR00598">
    <property type="entry name" value="HTHMARR"/>
</dbReference>
<name>A0ABT0USA5_9ACTN</name>
<feature type="region of interest" description="Disordered" evidence="1">
    <location>
        <begin position="1"/>
        <end position="32"/>
    </location>
</feature>
<dbReference type="PANTHER" id="PTHR33164:SF99">
    <property type="entry name" value="MARR FAMILY REGULATORY PROTEIN"/>
    <property type="match status" value="1"/>
</dbReference>
<dbReference type="EMBL" id="JAMQAW010000025">
    <property type="protein sequence ID" value="MCM2390505.1"/>
    <property type="molecule type" value="Genomic_DNA"/>
</dbReference>
<dbReference type="SUPFAM" id="SSF46785">
    <property type="entry name" value="Winged helix' DNA-binding domain"/>
    <property type="match status" value="1"/>
</dbReference>
<sequence length="181" mass="20344">MSLNTVNEVHETGVPHSDGTRQELPRENFPSRPLNRTERAAWLGLLSTHLKLLRTLDTELVAAERLPMSSFEVLLTLAESPGGHLRMKDIAASLLISRSGLTRIVDDLERQGFVERRKCSSDARGFDAVLTETGKKAYRRARKVHLTGLRREFLDKLSEEQLTALSEIWQTVGFSETADTC</sequence>
<feature type="compositionally biased region" description="Basic and acidic residues" evidence="1">
    <location>
        <begin position="8"/>
        <end position="26"/>
    </location>
</feature>
<evidence type="ECO:0000259" key="2">
    <source>
        <dbReference type="PROSITE" id="PS50995"/>
    </source>
</evidence>
<protein>
    <submittedName>
        <fullName evidence="3">MarR family transcriptional regulator</fullName>
    </submittedName>
</protein>
<comment type="caution">
    <text evidence="3">The sequence shown here is derived from an EMBL/GenBank/DDBJ whole genome shotgun (WGS) entry which is preliminary data.</text>
</comment>
<evidence type="ECO:0000256" key="1">
    <source>
        <dbReference type="SAM" id="MobiDB-lite"/>
    </source>
</evidence>
<keyword evidence="4" id="KW-1185">Reference proteome</keyword>
<dbReference type="Gene3D" id="1.10.10.10">
    <property type="entry name" value="Winged helix-like DNA-binding domain superfamily/Winged helix DNA-binding domain"/>
    <property type="match status" value="1"/>
</dbReference>
<dbReference type="InterPro" id="IPR039422">
    <property type="entry name" value="MarR/SlyA-like"/>
</dbReference>
<dbReference type="InterPro" id="IPR036388">
    <property type="entry name" value="WH-like_DNA-bd_sf"/>
</dbReference>